<proteinExistence type="predicted"/>
<organism evidence="2 3">
    <name type="scientific">Paeniglutamicibacter gangotriensis</name>
    <dbReference type="NCBI Taxonomy" id="254787"/>
    <lineage>
        <taxon>Bacteria</taxon>
        <taxon>Bacillati</taxon>
        <taxon>Actinomycetota</taxon>
        <taxon>Actinomycetes</taxon>
        <taxon>Micrococcales</taxon>
        <taxon>Micrococcaceae</taxon>
        <taxon>Paeniglutamicibacter</taxon>
    </lineage>
</organism>
<dbReference type="GO" id="GO:0006950">
    <property type="term" value="P:response to stress"/>
    <property type="evidence" value="ECO:0007669"/>
    <property type="project" value="TreeGrafter"/>
</dbReference>
<dbReference type="InterPro" id="IPR000835">
    <property type="entry name" value="HTH_MarR-typ"/>
</dbReference>
<sequence>MSQASGADKLDRSLGYVLKQTATALRGSMDAVLRPLGLTLPQYACLELLEQRPDSSNADLARGAFVTRQSMNQVLRGLQERGLVTRPAVAAQGRALPARITSEGRQILQTANVEVSLVETRMLCGLTAEAQERLLGDLAACTQALTEMQPAVQE</sequence>
<evidence type="ECO:0000313" key="2">
    <source>
        <dbReference type="EMBL" id="KAA0974439.1"/>
    </source>
</evidence>
<dbReference type="Gene3D" id="1.10.10.10">
    <property type="entry name" value="Winged helix-like DNA-binding domain superfamily/Winged helix DNA-binding domain"/>
    <property type="match status" value="1"/>
</dbReference>
<dbReference type="RefSeq" id="WP_149620404.1">
    <property type="nucleotide sequence ID" value="NZ_VOBL01000018.1"/>
</dbReference>
<dbReference type="Proteomes" id="UP000323856">
    <property type="component" value="Unassembled WGS sequence"/>
</dbReference>
<dbReference type="EMBL" id="VOBL01000018">
    <property type="protein sequence ID" value="KAA0974439.1"/>
    <property type="molecule type" value="Genomic_DNA"/>
</dbReference>
<dbReference type="InterPro" id="IPR036390">
    <property type="entry name" value="WH_DNA-bd_sf"/>
</dbReference>
<gene>
    <name evidence="2" type="ORF">FQ154_15425</name>
</gene>
<evidence type="ECO:0000313" key="3">
    <source>
        <dbReference type="Proteomes" id="UP000323856"/>
    </source>
</evidence>
<reference evidence="2 3" key="1">
    <citation type="submission" date="2019-07" db="EMBL/GenBank/DDBJ databases">
        <title>Analysis of the biochemical properties, biological activity and biotechnological potential of siderophores and biosurfactants produced by Antarctic psychrotolerant bacteria.</title>
        <authorList>
            <person name="Styczynski M."/>
            <person name="Krucon T."/>
            <person name="Decewicz P."/>
            <person name="Dziewit L."/>
        </authorList>
    </citation>
    <scope>NUCLEOTIDE SEQUENCE [LARGE SCALE GENOMIC DNA]</scope>
    <source>
        <strain evidence="2 3">ANT_H27</strain>
    </source>
</reference>
<evidence type="ECO:0000259" key="1">
    <source>
        <dbReference type="PROSITE" id="PS50995"/>
    </source>
</evidence>
<dbReference type="GO" id="GO:0003700">
    <property type="term" value="F:DNA-binding transcription factor activity"/>
    <property type="evidence" value="ECO:0007669"/>
    <property type="project" value="InterPro"/>
</dbReference>
<dbReference type="InterPro" id="IPR039422">
    <property type="entry name" value="MarR/SlyA-like"/>
</dbReference>
<dbReference type="Pfam" id="PF12802">
    <property type="entry name" value="MarR_2"/>
    <property type="match status" value="1"/>
</dbReference>
<dbReference type="SMART" id="SM00347">
    <property type="entry name" value="HTH_MARR"/>
    <property type="match status" value="1"/>
</dbReference>
<dbReference type="PANTHER" id="PTHR33164:SF43">
    <property type="entry name" value="HTH-TYPE TRANSCRIPTIONAL REPRESSOR YETL"/>
    <property type="match status" value="1"/>
</dbReference>
<protein>
    <submittedName>
        <fullName evidence="2">MarR family transcriptional regulator</fullName>
    </submittedName>
</protein>
<feature type="domain" description="HTH marR-type" evidence="1">
    <location>
        <begin position="11"/>
        <end position="150"/>
    </location>
</feature>
<dbReference type="InterPro" id="IPR036388">
    <property type="entry name" value="WH-like_DNA-bd_sf"/>
</dbReference>
<accession>A0A5B0EAG5</accession>
<dbReference type="OrthoDB" id="3177763at2"/>
<name>A0A5B0EAG5_9MICC</name>
<dbReference type="PANTHER" id="PTHR33164">
    <property type="entry name" value="TRANSCRIPTIONAL REGULATOR, MARR FAMILY"/>
    <property type="match status" value="1"/>
</dbReference>
<comment type="caution">
    <text evidence="2">The sequence shown here is derived from an EMBL/GenBank/DDBJ whole genome shotgun (WGS) entry which is preliminary data.</text>
</comment>
<dbReference type="AlphaFoldDB" id="A0A5B0EAG5"/>
<dbReference type="PROSITE" id="PS50995">
    <property type="entry name" value="HTH_MARR_2"/>
    <property type="match status" value="1"/>
</dbReference>
<dbReference type="SUPFAM" id="SSF46785">
    <property type="entry name" value="Winged helix' DNA-binding domain"/>
    <property type="match status" value="1"/>
</dbReference>